<accession>A0ABP0G7G0</accession>
<comment type="caution">
    <text evidence="1">The sequence shown here is derived from an EMBL/GenBank/DDBJ whole genome shotgun (WGS) entry which is preliminary data.</text>
</comment>
<organism evidence="1 2">
    <name type="scientific">Clavelina lepadiformis</name>
    <name type="common">Light-bulb sea squirt</name>
    <name type="synonym">Ascidia lepadiformis</name>
    <dbReference type="NCBI Taxonomy" id="159417"/>
    <lineage>
        <taxon>Eukaryota</taxon>
        <taxon>Metazoa</taxon>
        <taxon>Chordata</taxon>
        <taxon>Tunicata</taxon>
        <taxon>Ascidiacea</taxon>
        <taxon>Aplousobranchia</taxon>
        <taxon>Clavelinidae</taxon>
        <taxon>Clavelina</taxon>
    </lineage>
</organism>
<proteinExistence type="predicted"/>
<dbReference type="Proteomes" id="UP001642483">
    <property type="component" value="Unassembled WGS sequence"/>
</dbReference>
<keyword evidence="2" id="KW-1185">Reference proteome</keyword>
<reference evidence="1 2" key="1">
    <citation type="submission" date="2024-02" db="EMBL/GenBank/DDBJ databases">
        <authorList>
            <person name="Daric V."/>
            <person name="Darras S."/>
        </authorList>
    </citation>
    <scope>NUCLEOTIDE SEQUENCE [LARGE SCALE GENOMIC DNA]</scope>
</reference>
<evidence type="ECO:0000313" key="2">
    <source>
        <dbReference type="Proteomes" id="UP001642483"/>
    </source>
</evidence>
<protein>
    <submittedName>
        <fullName evidence="1">Uncharacterized protein</fullName>
    </submittedName>
</protein>
<name>A0ABP0G7G0_CLALP</name>
<dbReference type="EMBL" id="CAWYQH010000103">
    <property type="protein sequence ID" value="CAK8686719.1"/>
    <property type="molecule type" value="Genomic_DNA"/>
</dbReference>
<evidence type="ECO:0000313" key="1">
    <source>
        <dbReference type="EMBL" id="CAK8686719.1"/>
    </source>
</evidence>
<sequence length="90" mass="9847">MRIDLDEGVVNSYVYILRKFYAALDETCKTILQGNQYVMSSCPDQCPTAYGVSDSAVYTVGKTILLTVDAPLSSPISNSDITLLMLSKTE</sequence>
<gene>
    <name evidence="1" type="ORF">CVLEPA_LOCUS18643</name>
</gene>